<dbReference type="EMBL" id="JADGJD010002721">
    <property type="protein sequence ID" value="KAJ3029342.1"/>
    <property type="molecule type" value="Genomic_DNA"/>
</dbReference>
<sequence length="416" mass="45612">LYEIKPLDLVLFLGTDPVGSVITKIERKYVLPDLKEPFTAIWTHAGIVVDKSVLGYEWMEDGVLYLYESVFSGTVAGYKYSEFLPLDTKAEGFHLGPQVRKLLDVINEGSCDSAICPLTPEVRASLTNPTATQIIRDFHQTYLGAGYPLSILPQLGAASEGLFDALDAVKKWFPSQADEVDKKLVFCSELTALLYAKLGVEGFSEEKAGRLTPLELEVMDCFGGVCHFVKRSGDLLVKEDGKSVPVYRHKDHVPSLDTTLHWIPLSDDPTAHPDPTTVEAAGTDINLSPLFIARATIGRSLHPGKASSDLQKAHIPWQGIELDMHVRHEVLASVEGTTWKEGKKGEIPEGAVVVGYEETGELLYVARGTIKVDKWFKEDLRSECLGKTGLHTGGALMPFGGEEVVLEEGYEVLCLA</sequence>
<evidence type="ECO:0000313" key="2">
    <source>
        <dbReference type="Proteomes" id="UP001212841"/>
    </source>
</evidence>
<protein>
    <submittedName>
        <fullName evidence="1">Uncharacterized protein</fullName>
    </submittedName>
</protein>
<dbReference type="PANTHER" id="PTHR31649">
    <property type="entry name" value="AGAP009604-PA"/>
    <property type="match status" value="1"/>
</dbReference>
<accession>A0AAD5S151</accession>
<dbReference type="Proteomes" id="UP001212841">
    <property type="component" value="Unassembled WGS sequence"/>
</dbReference>
<keyword evidence="2" id="KW-1185">Reference proteome</keyword>
<feature type="non-terminal residue" evidence="1">
    <location>
        <position position="1"/>
    </location>
</feature>
<proteinExistence type="predicted"/>
<reference evidence="1" key="1">
    <citation type="submission" date="2020-05" db="EMBL/GenBank/DDBJ databases">
        <title>Phylogenomic resolution of chytrid fungi.</title>
        <authorList>
            <person name="Stajich J.E."/>
            <person name="Amses K."/>
            <person name="Simmons R."/>
            <person name="Seto K."/>
            <person name="Myers J."/>
            <person name="Bonds A."/>
            <person name="Quandt C.A."/>
            <person name="Barry K."/>
            <person name="Liu P."/>
            <person name="Grigoriev I."/>
            <person name="Longcore J.E."/>
            <person name="James T.Y."/>
        </authorList>
    </citation>
    <scope>NUCLEOTIDE SEQUENCE</scope>
    <source>
        <strain evidence="1">JEL0318</strain>
    </source>
</reference>
<organism evidence="1 2">
    <name type="scientific">Rhizophlyctis rosea</name>
    <dbReference type="NCBI Taxonomy" id="64517"/>
    <lineage>
        <taxon>Eukaryota</taxon>
        <taxon>Fungi</taxon>
        <taxon>Fungi incertae sedis</taxon>
        <taxon>Chytridiomycota</taxon>
        <taxon>Chytridiomycota incertae sedis</taxon>
        <taxon>Chytridiomycetes</taxon>
        <taxon>Rhizophlyctidales</taxon>
        <taxon>Rhizophlyctidaceae</taxon>
        <taxon>Rhizophlyctis</taxon>
    </lineage>
</organism>
<dbReference type="SMART" id="SM00696">
    <property type="entry name" value="DM9"/>
    <property type="match status" value="2"/>
</dbReference>
<name>A0AAD5S151_9FUNG</name>
<gene>
    <name evidence="1" type="ORF">HK097_005819</name>
</gene>
<dbReference type="PANTHER" id="PTHR31649:SF1">
    <property type="entry name" value="FARNESOIC ACID O-METHYL TRANSFERASE DOMAIN-CONTAINING PROTEIN"/>
    <property type="match status" value="1"/>
</dbReference>
<comment type="caution">
    <text evidence="1">The sequence shown here is derived from an EMBL/GenBank/DDBJ whole genome shotgun (WGS) entry which is preliminary data.</text>
</comment>
<dbReference type="Pfam" id="PF11901">
    <property type="entry name" value="DM9"/>
    <property type="match status" value="1"/>
</dbReference>
<dbReference type="InterPro" id="IPR006616">
    <property type="entry name" value="DM9_repeat"/>
</dbReference>
<evidence type="ECO:0000313" key="1">
    <source>
        <dbReference type="EMBL" id="KAJ3029342.1"/>
    </source>
</evidence>
<dbReference type="AlphaFoldDB" id="A0AAD5S151"/>
<dbReference type="Gene3D" id="3.90.1720.10">
    <property type="entry name" value="endopeptidase domain like (from Nostoc punctiforme)"/>
    <property type="match status" value="1"/>
</dbReference>